<dbReference type="InterPro" id="IPR032710">
    <property type="entry name" value="NTF2-like_dom_sf"/>
</dbReference>
<evidence type="ECO:0000313" key="1">
    <source>
        <dbReference type="EMBL" id="GAA2131225.1"/>
    </source>
</evidence>
<reference evidence="1 2" key="1">
    <citation type="journal article" date="2019" name="Int. J. Syst. Evol. Microbiol.">
        <title>The Global Catalogue of Microorganisms (GCM) 10K type strain sequencing project: providing services to taxonomists for standard genome sequencing and annotation.</title>
        <authorList>
            <consortium name="The Broad Institute Genomics Platform"/>
            <consortium name="The Broad Institute Genome Sequencing Center for Infectious Disease"/>
            <person name="Wu L."/>
            <person name="Ma J."/>
        </authorList>
    </citation>
    <scope>NUCLEOTIDE SEQUENCE [LARGE SCALE GENOMIC DNA]</scope>
    <source>
        <strain evidence="1 2">JCM 16021</strain>
    </source>
</reference>
<organism evidence="1 2">
    <name type="scientific">Nocardioides bigeumensis</name>
    <dbReference type="NCBI Taxonomy" id="433657"/>
    <lineage>
        <taxon>Bacteria</taxon>
        <taxon>Bacillati</taxon>
        <taxon>Actinomycetota</taxon>
        <taxon>Actinomycetes</taxon>
        <taxon>Propionibacteriales</taxon>
        <taxon>Nocardioidaceae</taxon>
        <taxon>Nocardioides</taxon>
    </lineage>
</organism>
<gene>
    <name evidence="1" type="ORF">GCM10009843_34540</name>
</gene>
<dbReference type="RefSeq" id="WP_344305062.1">
    <property type="nucleotide sequence ID" value="NZ_BAAAQQ010000013.1"/>
</dbReference>
<name>A0ABN2YTM4_9ACTN</name>
<proteinExistence type="predicted"/>
<sequence length="74" mass="7948">MPAGPFEGRASIAAAYAADPPREGIERTGPVAVDGDDRVVPYRWLLSGETGTMRLRFGSDGDVRRLVVAFDQPS</sequence>
<protein>
    <submittedName>
        <fullName evidence="1">Uncharacterized protein</fullName>
    </submittedName>
</protein>
<dbReference type="EMBL" id="BAAAQQ010000013">
    <property type="protein sequence ID" value="GAA2131225.1"/>
    <property type="molecule type" value="Genomic_DNA"/>
</dbReference>
<dbReference type="SUPFAM" id="SSF54427">
    <property type="entry name" value="NTF2-like"/>
    <property type="match status" value="1"/>
</dbReference>
<dbReference type="Gene3D" id="3.10.450.50">
    <property type="match status" value="1"/>
</dbReference>
<comment type="caution">
    <text evidence="1">The sequence shown here is derived from an EMBL/GenBank/DDBJ whole genome shotgun (WGS) entry which is preliminary data.</text>
</comment>
<dbReference type="Proteomes" id="UP001500575">
    <property type="component" value="Unassembled WGS sequence"/>
</dbReference>
<accession>A0ABN2YTM4</accession>
<keyword evidence="2" id="KW-1185">Reference proteome</keyword>
<evidence type="ECO:0000313" key="2">
    <source>
        <dbReference type="Proteomes" id="UP001500575"/>
    </source>
</evidence>